<keyword evidence="10" id="KW-0472">Membrane</keyword>
<dbReference type="GO" id="GO:0016301">
    <property type="term" value="F:kinase activity"/>
    <property type="evidence" value="ECO:0007669"/>
    <property type="project" value="UniProtKB-KW"/>
</dbReference>
<dbReference type="EC" id="2.7.13.3" evidence="2"/>
<feature type="transmembrane region" description="Helical" evidence="10">
    <location>
        <begin position="130"/>
        <end position="147"/>
    </location>
</feature>
<protein>
    <recommendedName>
        <fullName evidence="2">histidine kinase</fullName>
        <ecNumber evidence="2">2.7.13.3</ecNumber>
    </recommendedName>
</protein>
<reference evidence="12 13" key="1">
    <citation type="submission" date="2024-07" db="EMBL/GenBank/DDBJ databases">
        <authorList>
            <person name="Thanompreechachai J."/>
            <person name="Duangmal K."/>
        </authorList>
    </citation>
    <scope>NUCLEOTIDE SEQUENCE [LARGE SCALE GENOMIC DNA]</scope>
    <source>
        <strain evidence="12 13">TBRC 1896</strain>
    </source>
</reference>
<feature type="region of interest" description="Disordered" evidence="9">
    <location>
        <begin position="415"/>
        <end position="450"/>
    </location>
</feature>
<keyword evidence="8" id="KW-0902">Two-component regulatory system</keyword>
<evidence type="ECO:0000256" key="1">
    <source>
        <dbReference type="ARBA" id="ARBA00000085"/>
    </source>
</evidence>
<evidence type="ECO:0000259" key="11">
    <source>
        <dbReference type="Pfam" id="PF07730"/>
    </source>
</evidence>
<keyword evidence="6 12" id="KW-0418">Kinase</keyword>
<evidence type="ECO:0000256" key="9">
    <source>
        <dbReference type="SAM" id="MobiDB-lite"/>
    </source>
</evidence>
<dbReference type="PANTHER" id="PTHR24421">
    <property type="entry name" value="NITRATE/NITRITE SENSOR PROTEIN NARX-RELATED"/>
    <property type="match status" value="1"/>
</dbReference>
<name>A0ABV4I5E1_9ACTN</name>
<evidence type="ECO:0000256" key="8">
    <source>
        <dbReference type="ARBA" id="ARBA00023012"/>
    </source>
</evidence>
<dbReference type="Pfam" id="PF07730">
    <property type="entry name" value="HisKA_3"/>
    <property type="match status" value="1"/>
</dbReference>
<feature type="domain" description="Signal transduction histidine kinase subgroup 3 dimerisation and phosphoacceptor" evidence="11">
    <location>
        <begin position="207"/>
        <end position="272"/>
    </location>
</feature>
<keyword evidence="5" id="KW-0547">Nucleotide-binding</keyword>
<dbReference type="Gene3D" id="3.30.565.10">
    <property type="entry name" value="Histidine kinase-like ATPase, C-terminal domain"/>
    <property type="match status" value="1"/>
</dbReference>
<dbReference type="PANTHER" id="PTHR24421:SF10">
    <property type="entry name" value="NITRATE_NITRITE SENSOR PROTEIN NARQ"/>
    <property type="match status" value="1"/>
</dbReference>
<dbReference type="InterPro" id="IPR011712">
    <property type="entry name" value="Sig_transdc_His_kin_sub3_dim/P"/>
</dbReference>
<keyword evidence="13" id="KW-1185">Reference proteome</keyword>
<dbReference type="EMBL" id="JBGGTQ010000008">
    <property type="protein sequence ID" value="MEZ0493912.1"/>
    <property type="molecule type" value="Genomic_DNA"/>
</dbReference>
<feature type="transmembrane region" description="Helical" evidence="10">
    <location>
        <begin position="28"/>
        <end position="46"/>
    </location>
</feature>
<evidence type="ECO:0000313" key="13">
    <source>
        <dbReference type="Proteomes" id="UP001566476"/>
    </source>
</evidence>
<evidence type="ECO:0000256" key="10">
    <source>
        <dbReference type="SAM" id="Phobius"/>
    </source>
</evidence>
<dbReference type="InterPro" id="IPR050482">
    <property type="entry name" value="Sensor_HK_TwoCompSys"/>
</dbReference>
<sequence length="450" mass="46984">MSQLAHPVAPPADPWATRWRFAPRARDVVAVLLALALAVTWFHAVVVGPVRPQPGGPPVLFDGLSWVTGAGVGEVLACVLVVANCLALWWRRSQPVLLCLVSLAAAGVLAFDGALCFALLTLAARRRDRLLVLLSVVAGVAATLVSLRTTGNGLVWSAVFAVVGVSLCVFVGAFVGARRDLVTSLRERAERAEHEQVLRAEQARLAERTRIAREMHDVLAHRISLVALHAGGLEVRPDVGPDQVETTAATIRETARTALEDLRRVLGVLRAPGTGSAATTAAELVPQPTLVDVRRLVESTREAGVDAVFRTDVPVHADVPADLGRTVYRVVQEALTNVHKHAPSAQTVVTVSGEVGREMLVSVVNARPHGAPAGLPGAGSGLVGLSERVGLADGTITSGPEPGGGFAVRARMPWPAPDGRARPGASAAWTPPDARIVRAPAGSGTGEGNG</sequence>
<dbReference type="CDD" id="cd16917">
    <property type="entry name" value="HATPase_UhpB-NarQ-NarX-like"/>
    <property type="match status" value="1"/>
</dbReference>
<gene>
    <name evidence="12" type="ORF">AB2L28_16875</name>
</gene>
<evidence type="ECO:0000256" key="5">
    <source>
        <dbReference type="ARBA" id="ARBA00022741"/>
    </source>
</evidence>
<keyword evidence="7" id="KW-0067">ATP-binding</keyword>
<accession>A0ABV4I5E1</accession>
<comment type="catalytic activity">
    <reaction evidence="1">
        <text>ATP + protein L-histidine = ADP + protein N-phospho-L-histidine.</text>
        <dbReference type="EC" id="2.7.13.3"/>
    </reaction>
</comment>
<keyword evidence="10" id="KW-0812">Transmembrane</keyword>
<dbReference type="RefSeq" id="WP_370720147.1">
    <property type="nucleotide sequence ID" value="NZ_JBGGTQ010000008.1"/>
</dbReference>
<evidence type="ECO:0000256" key="6">
    <source>
        <dbReference type="ARBA" id="ARBA00022777"/>
    </source>
</evidence>
<keyword evidence="10" id="KW-1133">Transmembrane helix</keyword>
<dbReference type="Gene3D" id="1.20.5.1930">
    <property type="match status" value="1"/>
</dbReference>
<evidence type="ECO:0000256" key="2">
    <source>
        <dbReference type="ARBA" id="ARBA00012438"/>
    </source>
</evidence>
<organism evidence="12 13">
    <name type="scientific">Kineococcus mangrovi</name>
    <dbReference type="NCBI Taxonomy" id="1660183"/>
    <lineage>
        <taxon>Bacteria</taxon>
        <taxon>Bacillati</taxon>
        <taxon>Actinomycetota</taxon>
        <taxon>Actinomycetes</taxon>
        <taxon>Kineosporiales</taxon>
        <taxon>Kineosporiaceae</taxon>
        <taxon>Kineococcus</taxon>
    </lineage>
</organism>
<keyword evidence="4" id="KW-0808">Transferase</keyword>
<evidence type="ECO:0000256" key="4">
    <source>
        <dbReference type="ARBA" id="ARBA00022679"/>
    </source>
</evidence>
<comment type="caution">
    <text evidence="12">The sequence shown here is derived from an EMBL/GenBank/DDBJ whole genome shotgun (WGS) entry which is preliminary data.</text>
</comment>
<keyword evidence="3" id="KW-0597">Phosphoprotein</keyword>
<dbReference type="Proteomes" id="UP001566476">
    <property type="component" value="Unassembled WGS sequence"/>
</dbReference>
<feature type="transmembrane region" description="Helical" evidence="10">
    <location>
        <begin position="154"/>
        <end position="177"/>
    </location>
</feature>
<evidence type="ECO:0000256" key="7">
    <source>
        <dbReference type="ARBA" id="ARBA00022840"/>
    </source>
</evidence>
<evidence type="ECO:0000256" key="3">
    <source>
        <dbReference type="ARBA" id="ARBA00022553"/>
    </source>
</evidence>
<proteinExistence type="predicted"/>
<dbReference type="InterPro" id="IPR036890">
    <property type="entry name" value="HATPase_C_sf"/>
</dbReference>
<feature type="transmembrane region" description="Helical" evidence="10">
    <location>
        <begin position="97"/>
        <end position="124"/>
    </location>
</feature>
<dbReference type="SUPFAM" id="SSF55874">
    <property type="entry name" value="ATPase domain of HSP90 chaperone/DNA topoisomerase II/histidine kinase"/>
    <property type="match status" value="1"/>
</dbReference>
<evidence type="ECO:0000313" key="12">
    <source>
        <dbReference type="EMBL" id="MEZ0493912.1"/>
    </source>
</evidence>
<feature type="transmembrane region" description="Helical" evidence="10">
    <location>
        <begin position="66"/>
        <end position="90"/>
    </location>
</feature>